<protein>
    <recommendedName>
        <fullName evidence="3">Helitron helicase-like domain-containing protein</fullName>
    </recommendedName>
</protein>
<name>A0A397HV04_9GLOM</name>
<dbReference type="OrthoDB" id="2443938at2759"/>
<accession>A0A397HV04</accession>
<keyword evidence="2" id="KW-1185">Reference proteome</keyword>
<proteinExistence type="predicted"/>
<evidence type="ECO:0000313" key="1">
    <source>
        <dbReference type="EMBL" id="RHZ66852.1"/>
    </source>
</evidence>
<evidence type="ECO:0008006" key="3">
    <source>
        <dbReference type="Google" id="ProtNLM"/>
    </source>
</evidence>
<dbReference type="Proteomes" id="UP000266861">
    <property type="component" value="Unassembled WGS sequence"/>
</dbReference>
<dbReference type="AlphaFoldDB" id="A0A397HV04"/>
<organism evidence="1 2">
    <name type="scientific">Diversispora epigaea</name>
    <dbReference type="NCBI Taxonomy" id="1348612"/>
    <lineage>
        <taxon>Eukaryota</taxon>
        <taxon>Fungi</taxon>
        <taxon>Fungi incertae sedis</taxon>
        <taxon>Mucoromycota</taxon>
        <taxon>Glomeromycotina</taxon>
        <taxon>Glomeromycetes</taxon>
        <taxon>Diversisporales</taxon>
        <taxon>Diversisporaceae</taxon>
        <taxon>Diversispora</taxon>
    </lineage>
</organism>
<sequence>MNIQYVTNRGLARYITKYIAKPEPSHLFNIHESTNYREYIHARRMGSMEIMLLLGEKICNSSIQVMYLITDPPSICSKAIKPLSLLNSNDDEPYWTDHIEKYFNRPDNEIFENIMYQEYYKNYEIKNSINGITRNNTYIDKLANQVIKRNSPILTRIRYLTTEYGELYFYQQLLLSIPARSEDNLKEDYNTYRDHFLSKFPERFSETIEQNRRNHHLQTINMIEQFN</sequence>
<comment type="caution">
    <text evidence="1">The sequence shown here is derived from an EMBL/GenBank/DDBJ whole genome shotgun (WGS) entry which is preliminary data.</text>
</comment>
<evidence type="ECO:0000313" key="2">
    <source>
        <dbReference type="Proteomes" id="UP000266861"/>
    </source>
</evidence>
<gene>
    <name evidence="1" type="ORF">Glove_304g8</name>
</gene>
<dbReference type="STRING" id="1348612.A0A397HV04"/>
<reference evidence="1 2" key="1">
    <citation type="submission" date="2018-08" db="EMBL/GenBank/DDBJ databases">
        <title>Genome and evolution of the arbuscular mycorrhizal fungus Diversispora epigaea (formerly Glomus versiforme) and its bacterial endosymbionts.</title>
        <authorList>
            <person name="Sun X."/>
            <person name="Fei Z."/>
            <person name="Harrison M."/>
        </authorList>
    </citation>
    <scope>NUCLEOTIDE SEQUENCE [LARGE SCALE GENOMIC DNA]</scope>
    <source>
        <strain evidence="1 2">IT104</strain>
    </source>
</reference>
<dbReference type="EMBL" id="PQFF01000278">
    <property type="protein sequence ID" value="RHZ66852.1"/>
    <property type="molecule type" value="Genomic_DNA"/>
</dbReference>